<name>A0A1J7I789_9PEZI</name>
<dbReference type="Proteomes" id="UP000182658">
    <property type="component" value="Unassembled WGS sequence"/>
</dbReference>
<organism evidence="2 3">
    <name type="scientific">Coniochaeta ligniaria NRRL 30616</name>
    <dbReference type="NCBI Taxonomy" id="1408157"/>
    <lineage>
        <taxon>Eukaryota</taxon>
        <taxon>Fungi</taxon>
        <taxon>Dikarya</taxon>
        <taxon>Ascomycota</taxon>
        <taxon>Pezizomycotina</taxon>
        <taxon>Sordariomycetes</taxon>
        <taxon>Sordariomycetidae</taxon>
        <taxon>Coniochaetales</taxon>
        <taxon>Coniochaetaceae</taxon>
        <taxon>Coniochaeta</taxon>
    </lineage>
</organism>
<evidence type="ECO:0000313" key="3">
    <source>
        <dbReference type="Proteomes" id="UP000182658"/>
    </source>
</evidence>
<proteinExistence type="predicted"/>
<evidence type="ECO:0000313" key="2">
    <source>
        <dbReference type="EMBL" id="OIW23503.1"/>
    </source>
</evidence>
<gene>
    <name evidence="2" type="ORF">CONLIGDRAFT_693298</name>
</gene>
<dbReference type="AlphaFoldDB" id="A0A1J7I789"/>
<sequence>MKVSLSSRPRLPSSLSTMSRTTSTLSRTTSTTSRTTSTLSKTTSTMSRMTRLPRLALRQVGELEVFDHRTRTQHKLPRGDHLWMYAAEHSRDQTSTGVWVPRGRRRPHIRREECVRLGQLRRSSTGSFVSASLTREGQ</sequence>
<dbReference type="EMBL" id="KV875106">
    <property type="protein sequence ID" value="OIW23503.1"/>
    <property type="molecule type" value="Genomic_DNA"/>
</dbReference>
<evidence type="ECO:0000256" key="1">
    <source>
        <dbReference type="SAM" id="MobiDB-lite"/>
    </source>
</evidence>
<feature type="region of interest" description="Disordered" evidence="1">
    <location>
        <begin position="1"/>
        <end position="54"/>
    </location>
</feature>
<reference evidence="2 3" key="1">
    <citation type="submission" date="2016-10" db="EMBL/GenBank/DDBJ databases">
        <title>Draft genome sequence of Coniochaeta ligniaria NRRL30616, a lignocellulolytic fungus for bioabatement of inhibitors in plant biomass hydrolysates.</title>
        <authorList>
            <consortium name="DOE Joint Genome Institute"/>
            <person name="Jimenez D.J."/>
            <person name="Hector R.E."/>
            <person name="Riley R."/>
            <person name="Sun H."/>
            <person name="Grigoriev I.V."/>
            <person name="Van Elsas J.D."/>
            <person name="Nichols N.N."/>
        </authorList>
    </citation>
    <scope>NUCLEOTIDE SEQUENCE [LARGE SCALE GENOMIC DNA]</scope>
    <source>
        <strain evidence="2 3">NRRL 30616</strain>
    </source>
</reference>
<dbReference type="InParanoid" id="A0A1J7I789"/>
<protein>
    <submittedName>
        <fullName evidence="2">Uncharacterized protein</fullName>
    </submittedName>
</protein>
<accession>A0A1J7I789</accession>
<keyword evidence="3" id="KW-1185">Reference proteome</keyword>